<proteinExistence type="predicted"/>
<sequence>MRKRHGVILRIRSGLISRLATEARSASQETREFVGKTIPRGAYAGYKFQVAARSEGGFFFLLSVNFMVADGQENCNLFIFLKIGKNDAHPIIYRETETIFEFSVQLMYTQFTMVGWIFKQFYFLPNFLLEFWLELFIAADKLRNITNGKH</sequence>
<dbReference type="Proteomes" id="UP000178344">
    <property type="component" value="Unassembled WGS sequence"/>
</dbReference>
<evidence type="ECO:0000313" key="1">
    <source>
        <dbReference type="EMBL" id="OGG47360.1"/>
    </source>
</evidence>
<organism evidence="1 2">
    <name type="scientific">Candidatus Kaiserbacteria bacterium RIFCSPHIGHO2_01_FULL_49_13</name>
    <dbReference type="NCBI Taxonomy" id="1798477"/>
    <lineage>
        <taxon>Bacteria</taxon>
        <taxon>Candidatus Kaiseribacteriota</taxon>
    </lineage>
</organism>
<dbReference type="EMBL" id="MFKQ01000012">
    <property type="protein sequence ID" value="OGG47360.1"/>
    <property type="molecule type" value="Genomic_DNA"/>
</dbReference>
<gene>
    <name evidence="1" type="ORF">A2671_02285</name>
</gene>
<name>A0A1F6CEE5_9BACT</name>
<reference evidence="1 2" key="1">
    <citation type="journal article" date="2016" name="Nat. Commun.">
        <title>Thousands of microbial genomes shed light on interconnected biogeochemical processes in an aquifer system.</title>
        <authorList>
            <person name="Anantharaman K."/>
            <person name="Brown C.T."/>
            <person name="Hug L.A."/>
            <person name="Sharon I."/>
            <person name="Castelle C.J."/>
            <person name="Probst A.J."/>
            <person name="Thomas B.C."/>
            <person name="Singh A."/>
            <person name="Wilkins M.J."/>
            <person name="Karaoz U."/>
            <person name="Brodie E.L."/>
            <person name="Williams K.H."/>
            <person name="Hubbard S.S."/>
            <person name="Banfield J.F."/>
        </authorList>
    </citation>
    <scope>NUCLEOTIDE SEQUENCE [LARGE SCALE GENOMIC DNA]</scope>
</reference>
<accession>A0A1F6CEE5</accession>
<comment type="caution">
    <text evidence="1">The sequence shown here is derived from an EMBL/GenBank/DDBJ whole genome shotgun (WGS) entry which is preliminary data.</text>
</comment>
<protein>
    <submittedName>
        <fullName evidence="1">Uncharacterized protein</fullName>
    </submittedName>
</protein>
<evidence type="ECO:0000313" key="2">
    <source>
        <dbReference type="Proteomes" id="UP000178344"/>
    </source>
</evidence>
<dbReference type="AlphaFoldDB" id="A0A1F6CEE5"/>